<evidence type="ECO:0000313" key="2">
    <source>
        <dbReference type="EMBL" id="GLK86574.1"/>
    </source>
</evidence>
<dbReference type="EMBL" id="BSFM01000021">
    <property type="protein sequence ID" value="GLK86574.1"/>
    <property type="molecule type" value="Genomic_DNA"/>
</dbReference>
<reference evidence="2" key="1">
    <citation type="journal article" date="2014" name="Int. J. Syst. Evol. Microbiol.">
        <title>Complete genome sequence of Corynebacterium casei LMG S-19264T (=DSM 44701T), isolated from a smear-ripened cheese.</title>
        <authorList>
            <consortium name="US DOE Joint Genome Institute (JGI-PGF)"/>
            <person name="Walter F."/>
            <person name="Albersmeier A."/>
            <person name="Kalinowski J."/>
            <person name="Ruckert C."/>
        </authorList>
    </citation>
    <scope>NUCLEOTIDE SEQUENCE</scope>
    <source>
        <strain evidence="2">VKM B-2789</strain>
    </source>
</reference>
<feature type="region of interest" description="Disordered" evidence="1">
    <location>
        <begin position="65"/>
        <end position="123"/>
    </location>
</feature>
<protein>
    <submittedName>
        <fullName evidence="2">Uncharacterized protein</fullName>
    </submittedName>
</protein>
<name>A0A9W6NCG9_9HYPH</name>
<evidence type="ECO:0000256" key="1">
    <source>
        <dbReference type="SAM" id="MobiDB-lite"/>
    </source>
</evidence>
<evidence type="ECO:0000313" key="3">
    <source>
        <dbReference type="Proteomes" id="UP001143330"/>
    </source>
</evidence>
<proteinExistence type="predicted"/>
<sequence>MLRATLRGHRPTRVPLLAGAAAIAVLMPALAGAQSMGGPMPYDPVDPWAGVTVIVTPTQDRYEPEAAVPALPPPHPADVPGPEPQVADTPVDQWTPPSLYQSLDLGLGGRPEPEPEKPAPNTLLPQRKAVATSKTSKLPTSVQFVDRGPVSIGVSTSMSASAPVSSPTNRQAGSGNGEVKGRVGYSMDNLSVYGTTQLGASASTGTPSVYDGYTVGSTYSMPLDNLGLGKGDRLGATVEMDSSSTVNTGVELRAPMGSYERFLSVQRSAPVGSDASGVVKAGVLGRF</sequence>
<accession>A0A9W6NCG9</accession>
<reference evidence="2" key="2">
    <citation type="submission" date="2023-01" db="EMBL/GenBank/DDBJ databases">
        <authorList>
            <person name="Sun Q."/>
            <person name="Evtushenko L."/>
        </authorList>
    </citation>
    <scope>NUCLEOTIDE SEQUENCE</scope>
    <source>
        <strain evidence="2">VKM B-2789</strain>
    </source>
</reference>
<keyword evidence="3" id="KW-1185">Reference proteome</keyword>
<dbReference type="AlphaFoldDB" id="A0A9W6NCG9"/>
<dbReference type="RefSeq" id="WP_271180676.1">
    <property type="nucleotide sequence ID" value="NZ_BSFM01000021.1"/>
</dbReference>
<gene>
    <name evidence="2" type="ORF">GCM10017653_46440</name>
</gene>
<organism evidence="2 3">
    <name type="scientific">Ancylobacter defluvii</name>
    <dbReference type="NCBI Taxonomy" id="1282440"/>
    <lineage>
        <taxon>Bacteria</taxon>
        <taxon>Pseudomonadati</taxon>
        <taxon>Pseudomonadota</taxon>
        <taxon>Alphaproteobacteria</taxon>
        <taxon>Hyphomicrobiales</taxon>
        <taxon>Xanthobacteraceae</taxon>
        <taxon>Ancylobacter</taxon>
    </lineage>
</organism>
<dbReference type="Proteomes" id="UP001143330">
    <property type="component" value="Unassembled WGS sequence"/>
</dbReference>
<feature type="region of interest" description="Disordered" evidence="1">
    <location>
        <begin position="156"/>
        <end position="179"/>
    </location>
</feature>
<feature type="compositionally biased region" description="Low complexity" evidence="1">
    <location>
        <begin position="156"/>
        <end position="168"/>
    </location>
</feature>
<comment type="caution">
    <text evidence="2">The sequence shown here is derived from an EMBL/GenBank/DDBJ whole genome shotgun (WGS) entry which is preliminary data.</text>
</comment>
<feature type="compositionally biased region" description="Pro residues" evidence="1">
    <location>
        <begin position="70"/>
        <end position="83"/>
    </location>
</feature>